<evidence type="ECO:0000259" key="3">
    <source>
        <dbReference type="Pfam" id="PF16884"/>
    </source>
</evidence>
<protein>
    <recommendedName>
        <fullName evidence="6">Enoyl reductase (ER) domain-containing protein</fullName>
    </recommendedName>
</protein>
<evidence type="ECO:0000313" key="5">
    <source>
        <dbReference type="Proteomes" id="UP001459277"/>
    </source>
</evidence>
<gene>
    <name evidence="4" type="ORF">SO802_022370</name>
</gene>
<dbReference type="InterPro" id="IPR045010">
    <property type="entry name" value="MDR_fam"/>
</dbReference>
<keyword evidence="5" id="KW-1185">Reference proteome</keyword>
<dbReference type="Proteomes" id="UP001459277">
    <property type="component" value="Unassembled WGS sequence"/>
</dbReference>
<organism evidence="4 5">
    <name type="scientific">Lithocarpus litseifolius</name>
    <dbReference type="NCBI Taxonomy" id="425828"/>
    <lineage>
        <taxon>Eukaryota</taxon>
        <taxon>Viridiplantae</taxon>
        <taxon>Streptophyta</taxon>
        <taxon>Embryophyta</taxon>
        <taxon>Tracheophyta</taxon>
        <taxon>Spermatophyta</taxon>
        <taxon>Magnoliopsida</taxon>
        <taxon>eudicotyledons</taxon>
        <taxon>Gunneridae</taxon>
        <taxon>Pentapetalae</taxon>
        <taxon>rosids</taxon>
        <taxon>fabids</taxon>
        <taxon>Fagales</taxon>
        <taxon>Fagaceae</taxon>
        <taxon>Lithocarpus</taxon>
    </lineage>
</organism>
<evidence type="ECO:0008006" key="6">
    <source>
        <dbReference type="Google" id="ProtNLM"/>
    </source>
</evidence>
<evidence type="ECO:0000313" key="4">
    <source>
        <dbReference type="EMBL" id="KAK9997684.1"/>
    </source>
</evidence>
<dbReference type="GO" id="GO:0032440">
    <property type="term" value="F:2-alkenal reductase [NAD(P)H] activity"/>
    <property type="evidence" value="ECO:0007669"/>
    <property type="project" value="TreeGrafter"/>
</dbReference>
<proteinExistence type="predicted"/>
<evidence type="ECO:0000259" key="2">
    <source>
        <dbReference type="Pfam" id="PF00107"/>
    </source>
</evidence>
<dbReference type="PANTHER" id="PTHR43205:SF47">
    <property type="entry name" value="NADP-DEPENDENT ALKENAL DOUBLE BOND REDUCTASE"/>
    <property type="match status" value="1"/>
</dbReference>
<feature type="domain" description="Alcohol dehydrogenase-like C-terminal" evidence="2">
    <location>
        <begin position="402"/>
        <end position="535"/>
    </location>
</feature>
<dbReference type="PANTHER" id="PTHR43205">
    <property type="entry name" value="PROSTAGLANDIN REDUCTASE"/>
    <property type="match status" value="1"/>
</dbReference>
<dbReference type="Pfam" id="PF00107">
    <property type="entry name" value="ADH_zinc_N"/>
    <property type="match status" value="2"/>
</dbReference>
<accession>A0AAW2CLU8</accession>
<dbReference type="FunFam" id="3.40.50.720:FF:000121">
    <property type="entry name" value="Prostaglandin reductase 2"/>
    <property type="match status" value="1"/>
</dbReference>
<dbReference type="Gene3D" id="3.40.50.720">
    <property type="entry name" value="NAD(P)-binding Rossmann-like Domain"/>
    <property type="match status" value="2"/>
</dbReference>
<dbReference type="SUPFAM" id="SSF50129">
    <property type="entry name" value="GroES-like"/>
    <property type="match status" value="2"/>
</dbReference>
<evidence type="ECO:0000256" key="1">
    <source>
        <dbReference type="ARBA" id="ARBA00023002"/>
    </source>
</evidence>
<keyword evidence="1" id="KW-0560">Oxidoreductase</keyword>
<name>A0AAW2CLU8_9ROSI</name>
<dbReference type="InterPro" id="IPR036291">
    <property type="entry name" value="NAD(P)-bd_dom_sf"/>
</dbReference>
<dbReference type="InterPro" id="IPR013149">
    <property type="entry name" value="ADH-like_C"/>
</dbReference>
<dbReference type="SUPFAM" id="SSF51735">
    <property type="entry name" value="NAD(P)-binding Rossmann-fold domains"/>
    <property type="match status" value="2"/>
</dbReference>
<dbReference type="InterPro" id="IPR041694">
    <property type="entry name" value="ADH_N_2"/>
</dbReference>
<feature type="domain" description="Oxidoreductase N-terminal" evidence="3">
    <location>
        <begin position="11"/>
        <end position="117"/>
    </location>
</feature>
<sequence>MVRVGDEVSNKQVIFRDYVIGPPKESDMYLTTGTIKLKVPEGSNAVLVKNLYLSCDPLMQFFMRKAEGPDGYLYYTPGSAIFGYGVAKVLDSGHPEFKAGDLVWGITGWEEYSLITKTTDTLIKIQHTDVPLSYYTGILGMPGMTSYAGFYEVGTPKKGEYVFVSAASGAVGQLIGQIAKLEGCYVVGSAGSKEKVDLLKNQLGFDEAFNYKEEQDLNAALKIVKSERQRVAMVRVGDEVSNKQVIFRDYVVGSPKESDMYLTTGTIKLKVPENSNAVLVKNLYLSCDPVMQFFMRKTTDLSGYFFYTPGSPVLGYGVAKVLDSGHSELEAGDLVWGITGWEEYSLITKTTDTLIKIQHTDVPLSYYTGILGMPGMTAYAGFYEVGTPKKGEYVFVSAASGAVGQLIGQFAKLEGCYVVGSAGSKEKVDLLKNKLGFDEAFNYKEEHDLNAALKRCFPEGIDVYFEHVGGKMLEAVLLNMRHHGRIAACGMISQYNLDEPEGTKNLLQVLYKWIQIKGYTHRNYYHLYPKFLDLVLPYIREKKMVYVEDIVEALESGPAALVGLFSGRNFGKQVVVVARE</sequence>
<dbReference type="CDD" id="cd08295">
    <property type="entry name" value="double_bond_reductase_like"/>
    <property type="match status" value="1"/>
</dbReference>
<dbReference type="EMBL" id="JAZDWU010000007">
    <property type="protein sequence ID" value="KAK9997684.1"/>
    <property type="molecule type" value="Genomic_DNA"/>
</dbReference>
<dbReference type="Gene3D" id="3.90.180.10">
    <property type="entry name" value="Medium-chain alcohol dehydrogenases, catalytic domain"/>
    <property type="match status" value="2"/>
</dbReference>
<dbReference type="AlphaFoldDB" id="A0AAW2CLU8"/>
<dbReference type="InterPro" id="IPR011032">
    <property type="entry name" value="GroES-like_sf"/>
</dbReference>
<comment type="caution">
    <text evidence="4">The sequence shown here is derived from an EMBL/GenBank/DDBJ whole genome shotgun (WGS) entry which is preliminary data.</text>
</comment>
<feature type="domain" description="Oxidoreductase N-terminal" evidence="3">
    <location>
        <begin position="243"/>
        <end position="349"/>
    </location>
</feature>
<dbReference type="Pfam" id="PF16884">
    <property type="entry name" value="ADH_N_2"/>
    <property type="match status" value="2"/>
</dbReference>
<feature type="domain" description="Alcohol dehydrogenase-like C-terminal" evidence="2">
    <location>
        <begin position="170"/>
        <end position="240"/>
    </location>
</feature>
<reference evidence="4 5" key="1">
    <citation type="submission" date="2024-01" db="EMBL/GenBank/DDBJ databases">
        <title>A telomere-to-telomere, gap-free genome of sweet tea (Lithocarpus litseifolius).</title>
        <authorList>
            <person name="Zhou J."/>
        </authorList>
    </citation>
    <scope>NUCLEOTIDE SEQUENCE [LARGE SCALE GENOMIC DNA]</scope>
    <source>
        <strain evidence="4">Zhou-2022a</strain>
        <tissue evidence="4">Leaf</tissue>
    </source>
</reference>